<dbReference type="HAMAP" id="MF_00003">
    <property type="entry name" value="RbfA"/>
    <property type="match status" value="1"/>
</dbReference>
<dbReference type="InterPro" id="IPR000238">
    <property type="entry name" value="RbfA"/>
</dbReference>
<reference evidence="1" key="1">
    <citation type="submission" date="2019-08" db="EMBL/GenBank/DDBJ databases">
        <authorList>
            <person name="Kucharzyk K."/>
            <person name="Murdoch R.W."/>
            <person name="Higgins S."/>
            <person name="Loffler F."/>
        </authorList>
    </citation>
    <scope>NUCLEOTIDE SEQUENCE</scope>
</reference>
<dbReference type="GO" id="GO:0005829">
    <property type="term" value="C:cytosol"/>
    <property type="evidence" value="ECO:0007669"/>
    <property type="project" value="TreeGrafter"/>
</dbReference>
<dbReference type="InterPro" id="IPR015946">
    <property type="entry name" value="KH_dom-like_a/b"/>
</dbReference>
<dbReference type="EMBL" id="VSSQ01005024">
    <property type="protein sequence ID" value="MPM27559.1"/>
    <property type="molecule type" value="Genomic_DNA"/>
</dbReference>
<dbReference type="SUPFAM" id="SSF89919">
    <property type="entry name" value="Ribosome-binding factor A, RbfA"/>
    <property type="match status" value="1"/>
</dbReference>
<comment type="caution">
    <text evidence="1">The sequence shown here is derived from an EMBL/GenBank/DDBJ whole genome shotgun (WGS) entry which is preliminary data.</text>
</comment>
<organism evidence="1">
    <name type="scientific">bioreactor metagenome</name>
    <dbReference type="NCBI Taxonomy" id="1076179"/>
    <lineage>
        <taxon>unclassified sequences</taxon>
        <taxon>metagenomes</taxon>
        <taxon>ecological metagenomes</taxon>
    </lineage>
</organism>
<dbReference type="Gene3D" id="3.30.300.20">
    <property type="match status" value="1"/>
</dbReference>
<evidence type="ECO:0000313" key="1">
    <source>
        <dbReference type="EMBL" id="MPM27559.1"/>
    </source>
</evidence>
<gene>
    <name evidence="1" type="primary">rbfA_23</name>
    <name evidence="1" type="ORF">SDC9_74071</name>
</gene>
<name>A0A644YGV5_9ZZZZ</name>
<dbReference type="GO" id="GO:0043024">
    <property type="term" value="F:ribosomal small subunit binding"/>
    <property type="evidence" value="ECO:0007669"/>
    <property type="project" value="TreeGrafter"/>
</dbReference>
<proteinExistence type="inferred from homology"/>
<accession>A0A644YGV5</accession>
<dbReference type="AlphaFoldDB" id="A0A644YGV5"/>
<dbReference type="PANTHER" id="PTHR33515:SF1">
    <property type="entry name" value="RIBOSOME-BINDING FACTOR A, CHLOROPLASTIC-RELATED"/>
    <property type="match status" value="1"/>
</dbReference>
<protein>
    <submittedName>
        <fullName evidence="1">30S ribosome-binding factor</fullName>
    </submittedName>
</protein>
<dbReference type="NCBIfam" id="TIGR00082">
    <property type="entry name" value="rbfA"/>
    <property type="match status" value="1"/>
</dbReference>
<sequence length="112" mass="12943">MDSIRQQKAARLIQKELAEIFLLDGKNMFGNAMITVTTVRLSPDMSIAKVYLSLFAVKDKDSLFKDIQIYTSELRKLLGQRIGKQVRIIPELKFFIDDSLDYMEKIDKALKQ</sequence>
<dbReference type="GO" id="GO:0006364">
    <property type="term" value="P:rRNA processing"/>
    <property type="evidence" value="ECO:0007669"/>
    <property type="project" value="InterPro"/>
</dbReference>
<dbReference type="InterPro" id="IPR023799">
    <property type="entry name" value="RbfA_dom_sf"/>
</dbReference>
<dbReference type="Pfam" id="PF02033">
    <property type="entry name" value="RBFA"/>
    <property type="match status" value="1"/>
</dbReference>
<dbReference type="PANTHER" id="PTHR33515">
    <property type="entry name" value="RIBOSOME-BINDING FACTOR A, CHLOROPLASTIC-RELATED"/>
    <property type="match status" value="1"/>
</dbReference>